<organism evidence="1 2">
    <name type="scientific">Solibacillus kalamii</name>
    <dbReference type="NCBI Taxonomy" id="1748298"/>
    <lineage>
        <taxon>Bacteria</taxon>
        <taxon>Bacillati</taxon>
        <taxon>Bacillota</taxon>
        <taxon>Bacilli</taxon>
        <taxon>Bacillales</taxon>
        <taxon>Caryophanaceae</taxon>
        <taxon>Solibacillus</taxon>
    </lineage>
</organism>
<accession>A0ABX3ZHH3</accession>
<dbReference type="Proteomes" id="UP000196594">
    <property type="component" value="Unassembled WGS sequence"/>
</dbReference>
<reference evidence="1 2" key="1">
    <citation type="journal article" date="2017" name="Int. J. Syst. Evol. Microbiol.">
        <title>Solibacillus kalamii sp. nov., isolated from a high-efficiency particulate arrestance filter system used in the International Space Station.</title>
        <authorList>
            <person name="Checinska Sielaff A."/>
            <person name="Kumar R.M."/>
            <person name="Pal D."/>
            <person name="Mayilraj S."/>
            <person name="Venkateswaran K."/>
        </authorList>
    </citation>
    <scope>NUCLEOTIDE SEQUENCE [LARGE SCALE GENOMIC DNA]</scope>
    <source>
        <strain evidence="1 2">ISSFR-015</strain>
    </source>
</reference>
<comment type="caution">
    <text evidence="1">The sequence shown here is derived from an EMBL/GenBank/DDBJ whole genome shotgun (WGS) entry which is preliminary data.</text>
</comment>
<sequence>MAVEMWRIDDENWAFYCDMEHEAIHRSIKRSKDWDEMATYRKNDKLLAIQYRLPNSDYRKGRRLLKRVHDSEELSV</sequence>
<evidence type="ECO:0000313" key="2">
    <source>
        <dbReference type="Proteomes" id="UP000196594"/>
    </source>
</evidence>
<name>A0ABX3ZHH3_9BACL</name>
<dbReference type="RefSeq" id="WP_087617377.1">
    <property type="nucleotide sequence ID" value="NZ_JAFBEY010000001.1"/>
</dbReference>
<proteinExistence type="predicted"/>
<protein>
    <submittedName>
        <fullName evidence="1">Uncharacterized protein</fullName>
    </submittedName>
</protein>
<dbReference type="EMBL" id="NHNT01000005">
    <property type="protein sequence ID" value="OUZ39176.1"/>
    <property type="molecule type" value="Genomic_DNA"/>
</dbReference>
<gene>
    <name evidence="1" type="ORF">CBM15_09965</name>
</gene>
<evidence type="ECO:0000313" key="1">
    <source>
        <dbReference type="EMBL" id="OUZ39176.1"/>
    </source>
</evidence>
<keyword evidence="2" id="KW-1185">Reference proteome</keyword>